<feature type="transmembrane region" description="Helical" evidence="1">
    <location>
        <begin position="7"/>
        <end position="29"/>
    </location>
</feature>
<sequence length="302" mass="33110">MELKSVTLMWIVVSIVQLIGFLLTLIGYASNYIVSISKARELAHSGIWTGCLDTKDGIQCLDVVDFVERTKGNRVWVDASRGMMTISFICQLLTILLTTTALRCTPTKYMCWVTSIVAGFSVLNGIIGVAVAAGQGSSFMEDTFKVVQIVGYLLTLIGYASKYIVSLTQDRESIHTGIWTGCVTQKDTCVNLADLVERTGHSRGKGNVVYRVSFFVVLLTSLALCRTPTKLMCWVTSGVGVFSAVNGFIGVAVAAGRSISFFEEMDKNANLNVDWSFILYFLGSCTFLLTSIWHYINGRNSS</sequence>
<dbReference type="Gene3D" id="1.20.140.150">
    <property type="match status" value="1"/>
</dbReference>
<accession>A0AAD8EUI6</accession>
<feature type="transmembrane region" description="Helical" evidence="1">
    <location>
        <begin position="146"/>
        <end position="165"/>
    </location>
</feature>
<protein>
    <recommendedName>
        <fullName evidence="4">Claudin</fullName>
    </recommendedName>
</protein>
<feature type="transmembrane region" description="Helical" evidence="1">
    <location>
        <begin position="277"/>
        <end position="296"/>
    </location>
</feature>
<keyword evidence="3" id="KW-1185">Reference proteome</keyword>
<dbReference type="AlphaFoldDB" id="A0AAD8EUI6"/>
<keyword evidence="1" id="KW-1133">Transmembrane helix</keyword>
<keyword evidence="1" id="KW-0812">Transmembrane</keyword>
<organism evidence="2 3">
    <name type="scientific">Biomphalaria pfeifferi</name>
    <name type="common">Bloodfluke planorb</name>
    <name type="synonym">Freshwater snail</name>
    <dbReference type="NCBI Taxonomy" id="112525"/>
    <lineage>
        <taxon>Eukaryota</taxon>
        <taxon>Metazoa</taxon>
        <taxon>Spiralia</taxon>
        <taxon>Lophotrochozoa</taxon>
        <taxon>Mollusca</taxon>
        <taxon>Gastropoda</taxon>
        <taxon>Heterobranchia</taxon>
        <taxon>Euthyneura</taxon>
        <taxon>Panpulmonata</taxon>
        <taxon>Hygrophila</taxon>
        <taxon>Lymnaeoidea</taxon>
        <taxon>Planorbidae</taxon>
        <taxon>Biomphalaria</taxon>
    </lineage>
</organism>
<evidence type="ECO:0000313" key="2">
    <source>
        <dbReference type="EMBL" id="KAK0040892.1"/>
    </source>
</evidence>
<evidence type="ECO:0000256" key="1">
    <source>
        <dbReference type="SAM" id="Phobius"/>
    </source>
</evidence>
<reference evidence="2" key="1">
    <citation type="journal article" date="2023" name="PLoS Negl. Trop. Dis.">
        <title>A genome sequence for Biomphalaria pfeifferi, the major vector snail for the human-infecting parasite Schistosoma mansoni.</title>
        <authorList>
            <person name="Bu L."/>
            <person name="Lu L."/>
            <person name="Laidemitt M.R."/>
            <person name="Zhang S.M."/>
            <person name="Mutuku M."/>
            <person name="Mkoji G."/>
            <person name="Steinauer M."/>
            <person name="Loker E.S."/>
        </authorList>
    </citation>
    <scope>NUCLEOTIDE SEQUENCE</scope>
    <source>
        <strain evidence="2">KasaAsao</strain>
    </source>
</reference>
<feature type="transmembrane region" description="Helical" evidence="1">
    <location>
        <begin position="82"/>
        <end position="102"/>
    </location>
</feature>
<gene>
    <name evidence="2" type="ORF">Bpfe_029702</name>
</gene>
<dbReference type="EMBL" id="JASAOG010000299">
    <property type="protein sequence ID" value="KAK0040892.1"/>
    <property type="molecule type" value="Genomic_DNA"/>
</dbReference>
<evidence type="ECO:0000313" key="3">
    <source>
        <dbReference type="Proteomes" id="UP001233172"/>
    </source>
</evidence>
<keyword evidence="1" id="KW-0472">Membrane</keyword>
<feature type="transmembrane region" description="Helical" evidence="1">
    <location>
        <begin position="235"/>
        <end position="256"/>
    </location>
</feature>
<evidence type="ECO:0008006" key="4">
    <source>
        <dbReference type="Google" id="ProtNLM"/>
    </source>
</evidence>
<dbReference type="Proteomes" id="UP001233172">
    <property type="component" value="Unassembled WGS sequence"/>
</dbReference>
<feature type="transmembrane region" description="Helical" evidence="1">
    <location>
        <begin position="109"/>
        <end position="134"/>
    </location>
</feature>
<comment type="caution">
    <text evidence="2">The sequence shown here is derived from an EMBL/GenBank/DDBJ whole genome shotgun (WGS) entry which is preliminary data.</text>
</comment>
<reference evidence="2" key="2">
    <citation type="submission" date="2023-04" db="EMBL/GenBank/DDBJ databases">
        <authorList>
            <person name="Bu L."/>
            <person name="Lu L."/>
            <person name="Laidemitt M.R."/>
            <person name="Zhang S.M."/>
            <person name="Mutuku M."/>
            <person name="Mkoji G."/>
            <person name="Steinauer M."/>
            <person name="Loker E.S."/>
        </authorList>
    </citation>
    <scope>NUCLEOTIDE SEQUENCE</scope>
    <source>
        <strain evidence="2">KasaAsao</strain>
        <tissue evidence="2">Whole Snail</tissue>
    </source>
</reference>
<feature type="transmembrane region" description="Helical" evidence="1">
    <location>
        <begin position="208"/>
        <end position="229"/>
    </location>
</feature>
<name>A0AAD8EUI6_BIOPF</name>
<proteinExistence type="predicted"/>